<dbReference type="GO" id="GO:0005886">
    <property type="term" value="C:plasma membrane"/>
    <property type="evidence" value="ECO:0007669"/>
    <property type="project" value="UniProtKB-SubCell"/>
</dbReference>
<feature type="transmembrane region" description="Helical" evidence="6">
    <location>
        <begin position="184"/>
        <end position="205"/>
    </location>
</feature>
<feature type="transmembrane region" description="Helical" evidence="6">
    <location>
        <begin position="154"/>
        <end position="175"/>
    </location>
</feature>
<dbReference type="RefSeq" id="WP_091963662.1">
    <property type="nucleotide sequence ID" value="NZ_FOLH01000004.1"/>
</dbReference>
<feature type="transmembrane region" description="Helical" evidence="6">
    <location>
        <begin position="105"/>
        <end position="124"/>
    </location>
</feature>
<feature type="transmembrane region" description="Helical" evidence="6">
    <location>
        <begin position="247"/>
        <end position="264"/>
    </location>
</feature>
<evidence type="ECO:0000256" key="2">
    <source>
        <dbReference type="ARBA" id="ARBA00022475"/>
    </source>
</evidence>
<evidence type="ECO:0000313" key="9">
    <source>
        <dbReference type="Proteomes" id="UP000199058"/>
    </source>
</evidence>
<evidence type="ECO:0000256" key="5">
    <source>
        <dbReference type="ARBA" id="ARBA00023136"/>
    </source>
</evidence>
<evidence type="ECO:0000256" key="1">
    <source>
        <dbReference type="ARBA" id="ARBA00004651"/>
    </source>
</evidence>
<keyword evidence="3 6" id="KW-0812">Transmembrane</keyword>
<dbReference type="Pfam" id="PF00892">
    <property type="entry name" value="EamA"/>
    <property type="match status" value="2"/>
</dbReference>
<protein>
    <submittedName>
        <fullName evidence="8">EamA domain-containing membrane protein RarD</fullName>
    </submittedName>
</protein>
<keyword evidence="9" id="KW-1185">Reference proteome</keyword>
<dbReference type="PANTHER" id="PTHR32322:SF18">
    <property type="entry name" value="S-ADENOSYLMETHIONINE_S-ADENOSYLHOMOCYSTEINE TRANSPORTER"/>
    <property type="match status" value="1"/>
</dbReference>
<dbReference type="SUPFAM" id="SSF103481">
    <property type="entry name" value="Multidrug resistance efflux transporter EmrE"/>
    <property type="match status" value="2"/>
</dbReference>
<feature type="domain" description="EamA" evidence="7">
    <location>
        <begin position="157"/>
        <end position="286"/>
    </location>
</feature>
<evidence type="ECO:0000256" key="6">
    <source>
        <dbReference type="SAM" id="Phobius"/>
    </source>
</evidence>
<dbReference type="PROSITE" id="PS51257">
    <property type="entry name" value="PROKAR_LIPOPROTEIN"/>
    <property type="match status" value="1"/>
</dbReference>
<comment type="subcellular location">
    <subcellularLocation>
        <location evidence="1">Cell membrane</location>
        <topology evidence="1">Multi-pass membrane protein</topology>
    </subcellularLocation>
</comment>
<proteinExistence type="predicted"/>
<dbReference type="OrthoDB" id="5729944at2"/>
<evidence type="ECO:0000313" key="8">
    <source>
        <dbReference type="EMBL" id="SFC33016.1"/>
    </source>
</evidence>
<dbReference type="Proteomes" id="UP000199058">
    <property type="component" value="Unassembled WGS sequence"/>
</dbReference>
<keyword evidence="5 6" id="KW-0472">Membrane</keyword>
<evidence type="ECO:0000259" key="7">
    <source>
        <dbReference type="Pfam" id="PF00892"/>
    </source>
</evidence>
<evidence type="ECO:0000256" key="4">
    <source>
        <dbReference type="ARBA" id="ARBA00022989"/>
    </source>
</evidence>
<reference evidence="8 9" key="1">
    <citation type="submission" date="2016-10" db="EMBL/GenBank/DDBJ databases">
        <authorList>
            <person name="de Groot N.N."/>
        </authorList>
    </citation>
    <scope>NUCLEOTIDE SEQUENCE [LARGE SCALE GENOMIC DNA]</scope>
    <source>
        <strain evidence="8 9">DSM 18438</strain>
    </source>
</reference>
<name>A0A1I1I9U1_9GAMM</name>
<keyword evidence="2" id="KW-1003">Cell membrane</keyword>
<feature type="transmembrane region" description="Helical" evidence="6">
    <location>
        <begin position="35"/>
        <end position="53"/>
    </location>
</feature>
<feature type="domain" description="EamA" evidence="7">
    <location>
        <begin position="7"/>
        <end position="143"/>
    </location>
</feature>
<feature type="transmembrane region" description="Helical" evidence="6">
    <location>
        <begin position="73"/>
        <end position="93"/>
    </location>
</feature>
<dbReference type="InterPro" id="IPR050638">
    <property type="entry name" value="AA-Vitamin_Transporters"/>
</dbReference>
<feature type="transmembrane region" description="Helical" evidence="6">
    <location>
        <begin position="211"/>
        <end position="235"/>
    </location>
</feature>
<dbReference type="InterPro" id="IPR037185">
    <property type="entry name" value="EmrE-like"/>
</dbReference>
<dbReference type="InterPro" id="IPR000620">
    <property type="entry name" value="EamA_dom"/>
</dbReference>
<evidence type="ECO:0000256" key="3">
    <source>
        <dbReference type="ARBA" id="ARBA00022692"/>
    </source>
</evidence>
<sequence length="304" mass="33891">MVKDQKKAVLFALGAVACWSTVATAFKLTLAHFSVLQLLLVATSCSVILLLVLLWRQGKLHLLGYWLRQRPGFFLLSGLMNPLLYYLLLLYAYDFLPGQQAQTLNYTWAITLSLLSVPFLGQVIRKQDWIAIFLGYLGAAVIATRGDLLGLNFVSGWGVALALASTLVWSAYWIINTRNQADPLVALTLNFLLGLPLIALATWIWSDFQLLAWQGWLGAVYLGLFEMGFAFVMWLLAMQYAESTARISNLIFISPFVSLVLLYFLVGEQIYPSTLIGLVMIILALMVQQYQGKPNPEEGRAPSS</sequence>
<organism evidence="8 9">
    <name type="scientific">Marinospirillum celere</name>
    <dbReference type="NCBI Taxonomy" id="1122252"/>
    <lineage>
        <taxon>Bacteria</taxon>
        <taxon>Pseudomonadati</taxon>
        <taxon>Pseudomonadota</taxon>
        <taxon>Gammaproteobacteria</taxon>
        <taxon>Oceanospirillales</taxon>
        <taxon>Oceanospirillaceae</taxon>
        <taxon>Marinospirillum</taxon>
    </lineage>
</organism>
<dbReference type="EMBL" id="FOLH01000004">
    <property type="protein sequence ID" value="SFC33016.1"/>
    <property type="molecule type" value="Genomic_DNA"/>
</dbReference>
<feature type="transmembrane region" description="Helical" evidence="6">
    <location>
        <begin position="270"/>
        <end position="287"/>
    </location>
</feature>
<keyword evidence="4 6" id="KW-1133">Transmembrane helix</keyword>
<accession>A0A1I1I9U1</accession>
<dbReference type="STRING" id="1122252.SAMN05660443_2300"/>
<dbReference type="AlphaFoldDB" id="A0A1I1I9U1"/>
<dbReference type="PANTHER" id="PTHR32322">
    <property type="entry name" value="INNER MEMBRANE TRANSPORTER"/>
    <property type="match status" value="1"/>
</dbReference>
<feature type="transmembrane region" description="Helical" evidence="6">
    <location>
        <begin position="129"/>
        <end position="148"/>
    </location>
</feature>
<gene>
    <name evidence="8" type="ORF">SAMN05660443_2300</name>
</gene>